<feature type="domain" description="Plastocyanin-like" evidence="1">
    <location>
        <begin position="57"/>
        <end position="172"/>
    </location>
</feature>
<organism evidence="2 3">
    <name type="scientific">Thorsellia kenyensis</name>
    <dbReference type="NCBI Taxonomy" id="1549888"/>
    <lineage>
        <taxon>Bacteria</taxon>
        <taxon>Pseudomonadati</taxon>
        <taxon>Pseudomonadota</taxon>
        <taxon>Gammaproteobacteria</taxon>
        <taxon>Enterobacterales</taxon>
        <taxon>Thorselliaceae</taxon>
        <taxon>Thorsellia</taxon>
    </lineage>
</organism>
<protein>
    <submittedName>
        <fullName evidence="2">Multicopper oxidase domain-containing protein</fullName>
    </submittedName>
</protein>
<dbReference type="InterPro" id="IPR008972">
    <property type="entry name" value="Cupredoxin"/>
</dbReference>
<evidence type="ECO:0000313" key="2">
    <source>
        <dbReference type="EMBL" id="MFC0180808.1"/>
    </source>
</evidence>
<evidence type="ECO:0000313" key="3">
    <source>
        <dbReference type="Proteomes" id="UP001589758"/>
    </source>
</evidence>
<dbReference type="PANTHER" id="PTHR48267:SF1">
    <property type="entry name" value="BILIRUBIN OXIDASE"/>
    <property type="match status" value="1"/>
</dbReference>
<dbReference type="InterPro" id="IPR006311">
    <property type="entry name" value="TAT_signal"/>
</dbReference>
<dbReference type="Proteomes" id="UP001589758">
    <property type="component" value="Unassembled WGS sequence"/>
</dbReference>
<dbReference type="EMBL" id="JBHLXE010000108">
    <property type="protein sequence ID" value="MFC0180808.1"/>
    <property type="molecule type" value="Genomic_DNA"/>
</dbReference>
<dbReference type="Pfam" id="PF07732">
    <property type="entry name" value="Cu-oxidase_3"/>
    <property type="match status" value="1"/>
</dbReference>
<dbReference type="RefSeq" id="WP_385877985.1">
    <property type="nucleotide sequence ID" value="NZ_JBHLXE010000108.1"/>
</dbReference>
<dbReference type="PROSITE" id="PS51318">
    <property type="entry name" value="TAT"/>
    <property type="match status" value="1"/>
</dbReference>
<dbReference type="InterPro" id="IPR045087">
    <property type="entry name" value="Cu-oxidase_fam"/>
</dbReference>
<dbReference type="Gene3D" id="2.60.40.420">
    <property type="entry name" value="Cupredoxins - blue copper proteins"/>
    <property type="match status" value="3"/>
</dbReference>
<gene>
    <name evidence="2" type="ORF">ACFFIT_12075</name>
</gene>
<dbReference type="PANTHER" id="PTHR48267">
    <property type="entry name" value="CUPREDOXIN SUPERFAMILY PROTEIN"/>
    <property type="match status" value="1"/>
</dbReference>
<name>A0ABV6CHX2_9GAMM</name>
<evidence type="ECO:0000259" key="1">
    <source>
        <dbReference type="Pfam" id="PF07732"/>
    </source>
</evidence>
<accession>A0ABV6CHX2</accession>
<comment type="caution">
    <text evidence="2">The sequence shown here is derived from an EMBL/GenBank/DDBJ whole genome shotgun (WGS) entry which is preliminary data.</text>
</comment>
<dbReference type="InterPro" id="IPR011707">
    <property type="entry name" value="Cu-oxidase-like_N"/>
</dbReference>
<reference evidence="2 3" key="1">
    <citation type="submission" date="2024-09" db="EMBL/GenBank/DDBJ databases">
        <authorList>
            <person name="Sun Q."/>
            <person name="Mori K."/>
        </authorList>
    </citation>
    <scope>NUCLEOTIDE SEQUENCE [LARGE SCALE GENOMIC DNA]</scope>
    <source>
        <strain evidence="2 3">CCM 8545</strain>
    </source>
</reference>
<proteinExistence type="predicted"/>
<sequence>MNKSVSRRDFIKTSLIGSAGLVLSSNLKAKSPTVTSSTLPIPPLAESKRGQAIFLTAQKCQWNFTAGVKSTVLGFNGLHLGPTIRVRNGDNVKVIYSNRLAETISVNIQGLHLPSSLMGGYHHPIGPNQSWSPVLPIRQYYSNCYYHAAIPKGQSEKTYLGLTGLWLIEDEHSSKMDLPKQYGVDDIPLLIQDVRLENDGQLVFKANSNEGFLGNQLSVNGAISPTLNVPRQMIRFRLYNHANSRQLQIKLSSQSLFYVISNEQGFLAKPILVPSLSLSPGQRIEIIIDMANEETVNIEAGQALSFWDKTKQLFESSDALLSNILLTLQPIGDKPLIKEKLPITLVENPVVAGDYIKTRELSLDNDPPGINLSSWDPKRIDTYAKLGTWEKWTIKAKFPQSFSLQGAVFLIKSVNGAPPLPENRGLCDTVWIDGTVELLIYFTHVSSPQIPFVYGSRNLTLQDAGALAQLVVEPR</sequence>
<keyword evidence="3" id="KW-1185">Reference proteome</keyword>
<dbReference type="SUPFAM" id="SSF49503">
    <property type="entry name" value="Cupredoxins"/>
    <property type="match status" value="3"/>
</dbReference>